<feature type="domain" description="SMP-30/Gluconolactonase/LRE-like region" evidence="5">
    <location>
        <begin position="119"/>
        <end position="193"/>
    </location>
</feature>
<dbReference type="EMBL" id="NBTY01000181">
    <property type="protein sequence ID" value="OTP68014.1"/>
    <property type="molecule type" value="Genomic_DNA"/>
</dbReference>
<evidence type="ECO:0000313" key="7">
    <source>
        <dbReference type="EMBL" id="OXC75548.1"/>
    </source>
</evidence>
<evidence type="ECO:0000256" key="2">
    <source>
        <dbReference type="PIRSR" id="PIRSR605511-1"/>
    </source>
</evidence>
<evidence type="ECO:0000313" key="9">
    <source>
        <dbReference type="Proteomes" id="UP000214720"/>
    </source>
</evidence>
<accession>A0A226WY56</accession>
<dbReference type="PANTHER" id="PTHR10907:SF47">
    <property type="entry name" value="REGUCALCIN"/>
    <property type="match status" value="1"/>
</dbReference>
<evidence type="ECO:0000256" key="3">
    <source>
        <dbReference type="PIRSR" id="PIRSR605511-2"/>
    </source>
</evidence>
<dbReference type="GO" id="GO:0019853">
    <property type="term" value="P:L-ascorbic acid biosynthetic process"/>
    <property type="evidence" value="ECO:0007669"/>
    <property type="project" value="TreeGrafter"/>
</dbReference>
<evidence type="ECO:0000256" key="4">
    <source>
        <dbReference type="SAM" id="MobiDB-lite"/>
    </source>
</evidence>
<dbReference type="InterPro" id="IPR005511">
    <property type="entry name" value="SMP-30"/>
</dbReference>
<dbReference type="GO" id="GO:0004341">
    <property type="term" value="F:gluconolactonase activity"/>
    <property type="evidence" value="ECO:0007669"/>
    <property type="project" value="TreeGrafter"/>
</dbReference>
<dbReference type="Proteomes" id="UP000214720">
    <property type="component" value="Unassembled WGS sequence"/>
</dbReference>
<evidence type="ECO:0000256" key="1">
    <source>
        <dbReference type="ARBA" id="ARBA00008853"/>
    </source>
</evidence>
<name>A0A226WY56_CABSO</name>
<dbReference type="OrthoDB" id="9775406at2"/>
<evidence type="ECO:0000313" key="8">
    <source>
        <dbReference type="Proteomes" id="UP000194546"/>
    </source>
</evidence>
<comment type="cofactor">
    <cofactor evidence="3">
        <name>Zn(2+)</name>
        <dbReference type="ChEBI" id="CHEBI:29105"/>
    </cofactor>
    <text evidence="3">Binds 1 divalent metal cation per subunit.</text>
</comment>
<proteinExistence type="inferred from homology"/>
<dbReference type="Proteomes" id="UP000194546">
    <property type="component" value="Unassembled WGS sequence"/>
</dbReference>
<dbReference type="Pfam" id="PF08450">
    <property type="entry name" value="SGL"/>
    <property type="match status" value="1"/>
</dbReference>
<comment type="caution">
    <text evidence="7">The sequence shown here is derived from an EMBL/GenBank/DDBJ whole genome shotgun (WGS) entry which is preliminary data.</text>
</comment>
<comment type="similarity">
    <text evidence="1">Belongs to the SMP-30/CGR1 family.</text>
</comment>
<sequence length="218" mass="23965">MREYPQDEEVDFAIVGTGAGRATLACCLAEKGFKVVTFDAGAWWRPLEEFASDEAHQSKLYWTDERICDGEAPLELGSNNSSKAVGGSTVHFAMVSLRFRPEWFKSRSLLGYGADWPLDWRDLFVRVEENLGVPDGAAVDTQGGYWCALHGAGRLRRYTADGAVDRDLPLPVSQPTMCAFGGKALDVMYVTSSTDKLTPEQRGSEPLAGSLRRLPPVE</sequence>
<dbReference type="InterPro" id="IPR036188">
    <property type="entry name" value="FAD/NAD-bd_sf"/>
</dbReference>
<feature type="region of interest" description="Disordered" evidence="4">
    <location>
        <begin position="195"/>
        <end position="218"/>
    </location>
</feature>
<dbReference type="Gene3D" id="3.50.50.60">
    <property type="entry name" value="FAD/NAD(P)-binding domain"/>
    <property type="match status" value="1"/>
</dbReference>
<reference evidence="7" key="2">
    <citation type="submission" date="2017-01" db="EMBL/GenBank/DDBJ databases">
        <authorList>
            <person name="Mah S.A."/>
            <person name="Swanson W.J."/>
            <person name="Moy G.W."/>
            <person name="Vacquier V.D."/>
        </authorList>
    </citation>
    <scope>NUCLEOTIDE SEQUENCE</scope>
    <source>
        <strain evidence="7">PAMC 26633</strain>
    </source>
</reference>
<dbReference type="Gene3D" id="2.120.10.30">
    <property type="entry name" value="TolB, C-terminal domain"/>
    <property type="match status" value="1"/>
</dbReference>
<dbReference type="GO" id="GO:0005509">
    <property type="term" value="F:calcium ion binding"/>
    <property type="evidence" value="ECO:0007669"/>
    <property type="project" value="TreeGrafter"/>
</dbReference>
<dbReference type="InterPro" id="IPR011042">
    <property type="entry name" value="6-blade_b-propeller_TolB-like"/>
</dbReference>
<evidence type="ECO:0000259" key="5">
    <source>
        <dbReference type="Pfam" id="PF08450"/>
    </source>
</evidence>
<dbReference type="InterPro" id="IPR013658">
    <property type="entry name" value="SGL"/>
</dbReference>
<reference evidence="9" key="1">
    <citation type="submission" date="2017-01" db="EMBL/GenBank/DDBJ databases">
        <title>Genome Analysis of Deinococcus marmoris KOPRI26562.</title>
        <authorList>
            <person name="Kim J.H."/>
            <person name="Oh H.-M."/>
        </authorList>
    </citation>
    <scope>NUCLEOTIDE SEQUENCE [LARGE SCALE GENOMIC DNA]</scope>
    <source>
        <strain evidence="9">PAMC 26633</strain>
    </source>
</reference>
<evidence type="ECO:0000313" key="6">
    <source>
        <dbReference type="EMBL" id="OTP68014.1"/>
    </source>
</evidence>
<feature type="active site" description="Proton donor/acceptor" evidence="2">
    <location>
        <position position="135"/>
    </location>
</feature>
<feature type="binding site" evidence="3">
    <location>
        <position position="135"/>
    </location>
    <ligand>
        <name>a divalent metal cation</name>
        <dbReference type="ChEBI" id="CHEBI:60240"/>
    </ligand>
</feature>
<keyword evidence="3" id="KW-0479">Metal-binding</keyword>
<organism evidence="7 9">
    <name type="scientific">Caballeronia sordidicola</name>
    <name type="common">Burkholderia sordidicola</name>
    <dbReference type="NCBI Taxonomy" id="196367"/>
    <lineage>
        <taxon>Bacteria</taxon>
        <taxon>Pseudomonadati</taxon>
        <taxon>Pseudomonadota</taxon>
        <taxon>Betaproteobacteria</taxon>
        <taxon>Burkholderiales</taxon>
        <taxon>Burkholderiaceae</taxon>
        <taxon>Caballeronia</taxon>
    </lineage>
</organism>
<dbReference type="SUPFAM" id="SSF63829">
    <property type="entry name" value="Calcium-dependent phosphotriesterase"/>
    <property type="match status" value="1"/>
</dbReference>
<keyword evidence="3" id="KW-0862">Zinc</keyword>
<dbReference type="AlphaFoldDB" id="A0A226WY56"/>
<dbReference type="SUPFAM" id="SSF51905">
    <property type="entry name" value="FAD/NAD(P)-binding domain"/>
    <property type="match status" value="1"/>
</dbReference>
<dbReference type="PRINTS" id="PR01790">
    <property type="entry name" value="SMP30FAMILY"/>
</dbReference>
<protein>
    <submittedName>
        <fullName evidence="7">Glucose-methanol-choline (GMC) oxidoreductase:NAD binding site</fullName>
    </submittedName>
</protein>
<dbReference type="EMBL" id="MTHB01000168">
    <property type="protein sequence ID" value="OXC75548.1"/>
    <property type="molecule type" value="Genomic_DNA"/>
</dbReference>
<dbReference type="PANTHER" id="PTHR10907">
    <property type="entry name" value="REGUCALCIN"/>
    <property type="match status" value="1"/>
</dbReference>
<reference evidence="6 8" key="3">
    <citation type="submission" date="2017-03" db="EMBL/GenBank/DDBJ databases">
        <title>Genome analysis of strain PAMC 26510.</title>
        <authorList>
            <person name="Oh H.-M."/>
            <person name="Yang J.-A."/>
        </authorList>
    </citation>
    <scope>NUCLEOTIDE SEQUENCE [LARGE SCALE GENOMIC DNA]</scope>
    <source>
        <strain evidence="6 8">PAMC 26510</strain>
    </source>
</reference>
<gene>
    <name evidence="7" type="ORF">BSU04_26355</name>
    <name evidence="6" type="ORF">PAMC26510_29790</name>
</gene>